<dbReference type="InterPro" id="IPR034543">
    <property type="entry name" value="LCL2"/>
</dbReference>
<keyword evidence="3 4" id="KW-0732">Signal</keyword>
<evidence type="ECO:0000313" key="5">
    <source>
        <dbReference type="EMBL" id="EKM59262.1"/>
    </source>
</evidence>
<dbReference type="PANTHER" id="PTHR38425">
    <property type="entry name" value="LONG CHRONOLOGICAL LIFESPAN PROTEIN 2"/>
    <property type="match status" value="1"/>
</dbReference>
<dbReference type="STRING" id="650164.K5X8Q4"/>
<dbReference type="HOGENOM" id="CLU_142363_2_1_1"/>
<proteinExistence type="inferred from homology"/>
<dbReference type="CDD" id="cd23996">
    <property type="entry name" value="LCL2-like"/>
    <property type="match status" value="1"/>
</dbReference>
<comment type="similarity">
    <text evidence="1">Belongs to the LCL2 family.</text>
</comment>
<reference evidence="5 6" key="1">
    <citation type="journal article" date="2012" name="BMC Genomics">
        <title>Comparative genomics of the white-rot fungi, Phanerochaete carnosa and P. chrysosporium, to elucidate the genetic basis of the distinct wood types they colonize.</title>
        <authorList>
            <person name="Suzuki H."/>
            <person name="MacDonald J."/>
            <person name="Syed K."/>
            <person name="Salamov A."/>
            <person name="Hori C."/>
            <person name="Aerts A."/>
            <person name="Henrissat B."/>
            <person name="Wiebenga A."/>
            <person name="vanKuyk P.A."/>
            <person name="Barry K."/>
            <person name="Lindquist E."/>
            <person name="LaButti K."/>
            <person name="Lapidus A."/>
            <person name="Lucas S."/>
            <person name="Coutinho P."/>
            <person name="Gong Y."/>
            <person name="Samejima M."/>
            <person name="Mahadevan R."/>
            <person name="Abou-Zaid M."/>
            <person name="de Vries R.P."/>
            <person name="Igarashi K."/>
            <person name="Yadav J.S."/>
            <person name="Grigoriev I.V."/>
            <person name="Master E.R."/>
        </authorList>
    </citation>
    <scope>NUCLEOTIDE SEQUENCE [LARGE SCALE GENOMIC DNA]</scope>
    <source>
        <strain evidence="5 6">HHB-10118-sp</strain>
    </source>
</reference>
<dbReference type="AlphaFoldDB" id="K5X8Q4"/>
<evidence type="ECO:0000256" key="3">
    <source>
        <dbReference type="ARBA" id="ARBA00022729"/>
    </source>
</evidence>
<dbReference type="GO" id="GO:0036503">
    <property type="term" value="P:ERAD pathway"/>
    <property type="evidence" value="ECO:0007669"/>
    <property type="project" value="TreeGrafter"/>
</dbReference>
<organism evidence="5 6">
    <name type="scientific">Phanerochaete carnosa (strain HHB-10118-sp)</name>
    <name type="common">White-rot fungus</name>
    <name type="synonym">Peniophora carnosa</name>
    <dbReference type="NCBI Taxonomy" id="650164"/>
    <lineage>
        <taxon>Eukaryota</taxon>
        <taxon>Fungi</taxon>
        <taxon>Dikarya</taxon>
        <taxon>Basidiomycota</taxon>
        <taxon>Agaricomycotina</taxon>
        <taxon>Agaricomycetes</taxon>
        <taxon>Polyporales</taxon>
        <taxon>Phanerochaetaceae</taxon>
        <taxon>Phanerochaete</taxon>
    </lineage>
</organism>
<keyword evidence="6" id="KW-1185">Reference proteome</keyword>
<evidence type="ECO:0000256" key="2">
    <source>
        <dbReference type="ARBA" id="ARBA00018534"/>
    </source>
</evidence>
<dbReference type="EMBL" id="JH930469">
    <property type="protein sequence ID" value="EKM59262.1"/>
    <property type="molecule type" value="Genomic_DNA"/>
</dbReference>
<dbReference type="OrthoDB" id="2234316at2759"/>
<evidence type="ECO:0000313" key="6">
    <source>
        <dbReference type="Proteomes" id="UP000008370"/>
    </source>
</evidence>
<evidence type="ECO:0000256" key="4">
    <source>
        <dbReference type="SAM" id="SignalP"/>
    </source>
</evidence>
<dbReference type="PANTHER" id="PTHR38425:SF1">
    <property type="entry name" value="LONG CHRONOLOGICAL LIFESPAN PROTEIN 2"/>
    <property type="match status" value="1"/>
</dbReference>
<dbReference type="InParanoid" id="K5X8Q4"/>
<dbReference type="GeneID" id="18907692"/>
<evidence type="ECO:0000256" key="1">
    <source>
        <dbReference type="ARBA" id="ARBA00010545"/>
    </source>
</evidence>
<dbReference type="Proteomes" id="UP000008370">
    <property type="component" value="Unassembled WGS sequence"/>
</dbReference>
<feature type="chain" id="PRO_5003886118" description="Long chronological lifespan protein 2" evidence="4">
    <location>
        <begin position="24"/>
        <end position="123"/>
    </location>
</feature>
<accession>K5X8Q4</accession>
<name>K5X8Q4_PHACS</name>
<feature type="signal peptide" evidence="4">
    <location>
        <begin position="1"/>
        <end position="23"/>
    </location>
</feature>
<sequence>MLQSATRVLNILVLLCMMPLALAQFNFFEQMFGQGPPGGQHQQRRPSSHSQWAAQADAVPCTQYLCPDTLVCVSNPSDCPCPNVEDIKCLLPDGEDRAAATVTCVRGAHDCSEVERLYKRFSK</sequence>
<dbReference type="KEGG" id="pco:PHACADRAFT_113705"/>
<protein>
    <recommendedName>
        <fullName evidence="2">Long chronological lifespan protein 2</fullName>
    </recommendedName>
</protein>
<dbReference type="RefSeq" id="XP_007391830.1">
    <property type="nucleotide sequence ID" value="XM_007391768.1"/>
</dbReference>
<gene>
    <name evidence="5" type="ORF">PHACADRAFT_113705</name>
</gene>